<evidence type="ECO:0000313" key="2">
    <source>
        <dbReference type="EMBL" id="GAA0260750.1"/>
    </source>
</evidence>
<dbReference type="InterPro" id="IPR036390">
    <property type="entry name" value="WH_DNA-bd_sf"/>
</dbReference>
<gene>
    <name evidence="2" type="ORF">GCM10009539_52810</name>
</gene>
<dbReference type="InterPro" id="IPR001845">
    <property type="entry name" value="HTH_ArsR_DNA-bd_dom"/>
</dbReference>
<dbReference type="Gene3D" id="1.10.10.10">
    <property type="entry name" value="Winged helix-like DNA-binding domain superfamily/Winged helix DNA-binding domain"/>
    <property type="match status" value="1"/>
</dbReference>
<name>A0ABN0UT56_9ACTN</name>
<dbReference type="NCBIfam" id="NF033788">
    <property type="entry name" value="HTH_metalloreg"/>
    <property type="match status" value="1"/>
</dbReference>
<organism evidence="2 3">
    <name type="scientific">Cryptosporangium japonicum</name>
    <dbReference type="NCBI Taxonomy" id="80872"/>
    <lineage>
        <taxon>Bacteria</taxon>
        <taxon>Bacillati</taxon>
        <taxon>Actinomycetota</taxon>
        <taxon>Actinomycetes</taxon>
        <taxon>Cryptosporangiales</taxon>
        <taxon>Cryptosporangiaceae</taxon>
        <taxon>Cryptosporangium</taxon>
    </lineage>
</organism>
<keyword evidence="3" id="KW-1185">Reference proteome</keyword>
<dbReference type="PROSITE" id="PS50987">
    <property type="entry name" value="HTH_ARSR_2"/>
    <property type="match status" value="1"/>
</dbReference>
<dbReference type="PRINTS" id="PR00778">
    <property type="entry name" value="HTHARSR"/>
</dbReference>
<reference evidence="2 3" key="1">
    <citation type="journal article" date="2019" name="Int. J. Syst. Evol. Microbiol.">
        <title>The Global Catalogue of Microorganisms (GCM) 10K type strain sequencing project: providing services to taxonomists for standard genome sequencing and annotation.</title>
        <authorList>
            <consortium name="The Broad Institute Genomics Platform"/>
            <consortium name="The Broad Institute Genome Sequencing Center for Infectious Disease"/>
            <person name="Wu L."/>
            <person name="Ma J."/>
        </authorList>
    </citation>
    <scope>NUCLEOTIDE SEQUENCE [LARGE SCALE GENOMIC DNA]</scope>
    <source>
        <strain evidence="2 3">JCM 10425</strain>
    </source>
</reference>
<protein>
    <submittedName>
        <fullName evidence="2">Metalloregulator ArsR/SmtB family transcription factor</fullName>
    </submittedName>
</protein>
<evidence type="ECO:0000259" key="1">
    <source>
        <dbReference type="PROSITE" id="PS50987"/>
    </source>
</evidence>
<accession>A0ABN0UT56</accession>
<dbReference type="EMBL" id="BAAAGX010000020">
    <property type="protein sequence ID" value="GAA0260750.1"/>
    <property type="molecule type" value="Genomic_DNA"/>
</dbReference>
<dbReference type="PANTHER" id="PTHR38600">
    <property type="entry name" value="TRANSCRIPTIONAL REGULATORY PROTEIN"/>
    <property type="match status" value="1"/>
</dbReference>
<dbReference type="Pfam" id="PF12840">
    <property type="entry name" value="HTH_20"/>
    <property type="match status" value="1"/>
</dbReference>
<feature type="domain" description="HTH arsR-type" evidence="1">
    <location>
        <begin position="5"/>
        <end position="97"/>
    </location>
</feature>
<dbReference type="CDD" id="cd00090">
    <property type="entry name" value="HTH_ARSR"/>
    <property type="match status" value="1"/>
</dbReference>
<dbReference type="Proteomes" id="UP001500967">
    <property type="component" value="Unassembled WGS sequence"/>
</dbReference>
<dbReference type="SMART" id="SM00418">
    <property type="entry name" value="HTH_ARSR"/>
    <property type="match status" value="1"/>
</dbReference>
<comment type="caution">
    <text evidence="2">The sequence shown here is derived from an EMBL/GenBank/DDBJ whole genome shotgun (WGS) entry which is preliminary data.</text>
</comment>
<dbReference type="PANTHER" id="PTHR38600:SF2">
    <property type="entry name" value="SLL0088 PROTEIN"/>
    <property type="match status" value="1"/>
</dbReference>
<evidence type="ECO:0000313" key="3">
    <source>
        <dbReference type="Proteomes" id="UP001500967"/>
    </source>
</evidence>
<proteinExistence type="predicted"/>
<dbReference type="SUPFAM" id="SSF46785">
    <property type="entry name" value="Winged helix' DNA-binding domain"/>
    <property type="match status" value="1"/>
</dbReference>
<dbReference type="InterPro" id="IPR011991">
    <property type="entry name" value="ArsR-like_HTH"/>
</dbReference>
<dbReference type="InterPro" id="IPR036388">
    <property type="entry name" value="WH-like_DNA-bd_sf"/>
</dbReference>
<sequence length="115" mass="13103">MKYMLNRQDPLDRLFQALADGTRRAIVERLVRGPAAVSDLARPFDMSLSAVLQHLNVLIESGLVVSEKSGRVRTCRIEPGAMRMTEDWITRQRTGWERSFDRLGDILDDSGDRND</sequence>